<accession>A0A5R9AHI1</accession>
<feature type="region of interest" description="Disordered" evidence="1">
    <location>
        <begin position="44"/>
        <end position="68"/>
    </location>
</feature>
<name>A0A5R9AHI1_9MICC</name>
<evidence type="ECO:0000313" key="4">
    <source>
        <dbReference type="Proteomes" id="UP000306544"/>
    </source>
</evidence>
<reference evidence="3 4" key="1">
    <citation type="submission" date="2019-05" db="EMBL/GenBank/DDBJ databases">
        <title>Nesterenkonia sp. GY239, isolated from the Southern Atlantic Ocean.</title>
        <authorList>
            <person name="Zhang G."/>
        </authorList>
    </citation>
    <scope>NUCLEOTIDE SEQUENCE [LARGE SCALE GENOMIC DNA]</scope>
    <source>
        <strain evidence="3 4">GY239</strain>
    </source>
</reference>
<keyword evidence="2" id="KW-0472">Membrane</keyword>
<evidence type="ECO:0000256" key="1">
    <source>
        <dbReference type="SAM" id="MobiDB-lite"/>
    </source>
</evidence>
<gene>
    <name evidence="3" type="ORF">FEF27_05055</name>
</gene>
<evidence type="ECO:0000313" key="3">
    <source>
        <dbReference type="EMBL" id="TLP77525.1"/>
    </source>
</evidence>
<keyword evidence="2" id="KW-0812">Transmembrane</keyword>
<organism evidence="3 4">
    <name type="scientific">Nesterenkonia sphaerica</name>
    <dbReference type="NCBI Taxonomy" id="1804988"/>
    <lineage>
        <taxon>Bacteria</taxon>
        <taxon>Bacillati</taxon>
        <taxon>Actinomycetota</taxon>
        <taxon>Actinomycetes</taxon>
        <taxon>Micrococcales</taxon>
        <taxon>Micrococcaceae</taxon>
        <taxon>Nesterenkonia</taxon>
    </lineage>
</organism>
<dbReference type="EMBL" id="VAWA01000004">
    <property type="protein sequence ID" value="TLP77525.1"/>
    <property type="molecule type" value="Genomic_DNA"/>
</dbReference>
<sequence>MTDPVGPEPGAHQRPRWVKIAGLIVLAVAGLLLLLWVIGGPGEHGPERHSQAAPAGVSVQSADYGLVR</sequence>
<evidence type="ECO:0000256" key="2">
    <source>
        <dbReference type="SAM" id="Phobius"/>
    </source>
</evidence>
<feature type="transmembrane region" description="Helical" evidence="2">
    <location>
        <begin position="20"/>
        <end position="38"/>
    </location>
</feature>
<proteinExistence type="predicted"/>
<comment type="caution">
    <text evidence="3">The sequence shown here is derived from an EMBL/GenBank/DDBJ whole genome shotgun (WGS) entry which is preliminary data.</text>
</comment>
<keyword evidence="2" id="KW-1133">Transmembrane helix</keyword>
<dbReference type="Proteomes" id="UP000306544">
    <property type="component" value="Unassembled WGS sequence"/>
</dbReference>
<dbReference type="AlphaFoldDB" id="A0A5R9AHI1"/>
<protein>
    <submittedName>
        <fullName evidence="3">Uncharacterized protein</fullName>
    </submittedName>
</protein>
<keyword evidence="4" id="KW-1185">Reference proteome</keyword>
<dbReference type="RefSeq" id="WP_138169755.1">
    <property type="nucleotide sequence ID" value="NZ_VAWA01000004.1"/>
</dbReference>